<dbReference type="RefSeq" id="WP_375558138.1">
    <property type="nucleotide sequence ID" value="NZ_JBBVGT010000003.1"/>
</dbReference>
<name>A0ABV5CGB0_9SPHI</name>
<proteinExistence type="predicted"/>
<evidence type="ECO:0000313" key="2">
    <source>
        <dbReference type="Proteomes" id="UP001580928"/>
    </source>
</evidence>
<gene>
    <name evidence="1" type="ORF">WKR92_12300</name>
</gene>
<evidence type="ECO:0000313" key="1">
    <source>
        <dbReference type="EMBL" id="MFB5946608.1"/>
    </source>
</evidence>
<organism evidence="1 2">
    <name type="scientific">Albibacterium profundi</name>
    <dbReference type="NCBI Taxonomy" id="3134906"/>
    <lineage>
        <taxon>Bacteria</taxon>
        <taxon>Pseudomonadati</taxon>
        <taxon>Bacteroidota</taxon>
        <taxon>Sphingobacteriia</taxon>
        <taxon>Sphingobacteriales</taxon>
        <taxon>Sphingobacteriaceae</taxon>
        <taxon>Albibacterium</taxon>
    </lineage>
</organism>
<dbReference type="Proteomes" id="UP001580928">
    <property type="component" value="Unassembled WGS sequence"/>
</dbReference>
<reference evidence="1 2" key="1">
    <citation type="submission" date="2024-04" db="EMBL/GenBank/DDBJ databases">
        <title>Albibacterium profundi sp. nov., isolated from sediment of the Challenger Deep of Mariana Trench.</title>
        <authorList>
            <person name="Wang Y."/>
        </authorList>
    </citation>
    <scope>NUCLEOTIDE SEQUENCE [LARGE SCALE GENOMIC DNA]</scope>
    <source>
        <strain evidence="1 2">RHL897</strain>
    </source>
</reference>
<dbReference type="EMBL" id="JBBVGT010000003">
    <property type="protein sequence ID" value="MFB5946608.1"/>
    <property type="molecule type" value="Genomic_DNA"/>
</dbReference>
<keyword evidence="2" id="KW-1185">Reference proteome</keyword>
<dbReference type="SUPFAM" id="SSF143011">
    <property type="entry name" value="RelE-like"/>
    <property type="match status" value="1"/>
</dbReference>
<dbReference type="Gene3D" id="3.30.2310.20">
    <property type="entry name" value="RelE-like"/>
    <property type="match status" value="1"/>
</dbReference>
<dbReference type="InterPro" id="IPR035093">
    <property type="entry name" value="RelE/ParE_toxin_dom_sf"/>
</dbReference>
<accession>A0ABV5CGB0</accession>
<protein>
    <submittedName>
        <fullName evidence="1">Plasmid stabilization protein</fullName>
    </submittedName>
</protein>
<sequence length="90" mass="10727">MEIVFLRSFLVDIKKLNDKKLKTKIKEFIVELEDSESLEELSNVKKLKGFSSAYQWRVADYRLGFYKDDGVIELARFVKRNDIYKVFPKD</sequence>
<comment type="caution">
    <text evidence="1">The sequence shown here is derived from an EMBL/GenBank/DDBJ whole genome shotgun (WGS) entry which is preliminary data.</text>
</comment>